<dbReference type="InterPro" id="IPR009061">
    <property type="entry name" value="DNA-bd_dom_put_sf"/>
</dbReference>
<keyword evidence="1" id="KW-0678">Repressor</keyword>
<dbReference type="STRING" id="349095.SAMN05660299_02299"/>
<keyword evidence="2" id="KW-0805">Transcription regulation</keyword>
<protein>
    <submittedName>
        <fullName evidence="6">DNA-binding transcriptional regulator, MerR family</fullName>
    </submittedName>
</protein>
<dbReference type="Pfam" id="PF13411">
    <property type="entry name" value="MerR_1"/>
    <property type="match status" value="1"/>
</dbReference>
<evidence type="ECO:0000256" key="1">
    <source>
        <dbReference type="ARBA" id="ARBA00022491"/>
    </source>
</evidence>
<dbReference type="OrthoDB" id="9773308at2"/>
<dbReference type="AlphaFoldDB" id="A0A1G9ZFD5"/>
<dbReference type="CDD" id="cd01107">
    <property type="entry name" value="HTH_BmrR"/>
    <property type="match status" value="1"/>
</dbReference>
<dbReference type="Gene3D" id="1.10.1660.10">
    <property type="match status" value="1"/>
</dbReference>
<evidence type="ECO:0000256" key="4">
    <source>
        <dbReference type="ARBA" id="ARBA00023163"/>
    </source>
</evidence>
<reference evidence="6 7" key="1">
    <citation type="submission" date="2016-10" db="EMBL/GenBank/DDBJ databases">
        <authorList>
            <person name="de Groot N.N."/>
        </authorList>
    </citation>
    <scope>NUCLEOTIDE SEQUENCE [LARGE SCALE GENOMIC DNA]</scope>
    <source>
        <strain evidence="6 7">DSM 16981</strain>
    </source>
</reference>
<name>A0A1G9ZFD5_9FIRM</name>
<dbReference type="InterPro" id="IPR047057">
    <property type="entry name" value="MerR_fam"/>
</dbReference>
<accession>A0A1G9ZFD5</accession>
<dbReference type="PANTHER" id="PTHR30204">
    <property type="entry name" value="REDOX-CYCLING DRUG-SENSING TRANSCRIPTIONAL ACTIVATOR SOXR"/>
    <property type="match status" value="1"/>
</dbReference>
<dbReference type="PANTHER" id="PTHR30204:SF69">
    <property type="entry name" value="MERR-FAMILY TRANSCRIPTIONAL REGULATOR"/>
    <property type="match status" value="1"/>
</dbReference>
<keyword evidence="7" id="KW-1185">Reference proteome</keyword>
<dbReference type="InterPro" id="IPR000551">
    <property type="entry name" value="MerR-type_HTH_dom"/>
</dbReference>
<evidence type="ECO:0000313" key="7">
    <source>
        <dbReference type="Proteomes" id="UP000199309"/>
    </source>
</evidence>
<dbReference type="PROSITE" id="PS50937">
    <property type="entry name" value="HTH_MERR_2"/>
    <property type="match status" value="1"/>
</dbReference>
<keyword evidence="3 6" id="KW-0238">DNA-binding</keyword>
<dbReference type="SUPFAM" id="SSF46955">
    <property type="entry name" value="Putative DNA-binding domain"/>
    <property type="match status" value="1"/>
</dbReference>
<dbReference type="GO" id="GO:0003677">
    <property type="term" value="F:DNA binding"/>
    <property type="evidence" value="ECO:0007669"/>
    <property type="project" value="UniProtKB-KW"/>
</dbReference>
<gene>
    <name evidence="6" type="ORF">SAMN05660299_02299</name>
</gene>
<evidence type="ECO:0000259" key="5">
    <source>
        <dbReference type="PROSITE" id="PS50937"/>
    </source>
</evidence>
<evidence type="ECO:0000256" key="3">
    <source>
        <dbReference type="ARBA" id="ARBA00023125"/>
    </source>
</evidence>
<dbReference type="EMBL" id="FNHQ01000029">
    <property type="protein sequence ID" value="SDN19326.1"/>
    <property type="molecule type" value="Genomic_DNA"/>
</dbReference>
<organism evidence="6 7">
    <name type="scientific">Megasphaera paucivorans</name>
    <dbReference type="NCBI Taxonomy" id="349095"/>
    <lineage>
        <taxon>Bacteria</taxon>
        <taxon>Bacillati</taxon>
        <taxon>Bacillota</taxon>
        <taxon>Negativicutes</taxon>
        <taxon>Veillonellales</taxon>
        <taxon>Veillonellaceae</taxon>
        <taxon>Megasphaera</taxon>
    </lineage>
</organism>
<sequence>MKKYYTIGETAKLLGVTTQTLRHYEKIDILQPSYVDMETGYRYYEFNQFHCIDRIKYLQHLGLPLSEIRNIMKKGTVDGLLPALENEWQTAYHELEQIQSRIKDIEWYINYFTYLSQMEPSTALYRTQQDTRHVIYVPCYEQDELADMEIRLAAARSLKQLHALSYRRQYGYELSVPDLFQSIFKPKTYFIYLKQRPDFYTPYYKELPAGEYLCFRTKLLREQWDTKVLQTFFSSTRPVTVIGLEFEGNLVEYMDAEYEIQMLLPPE</sequence>
<dbReference type="Proteomes" id="UP000199309">
    <property type="component" value="Unassembled WGS sequence"/>
</dbReference>
<dbReference type="RefSeq" id="WP_091652064.1">
    <property type="nucleotide sequence ID" value="NZ_FNHQ01000029.1"/>
</dbReference>
<dbReference type="GO" id="GO:0003700">
    <property type="term" value="F:DNA-binding transcription factor activity"/>
    <property type="evidence" value="ECO:0007669"/>
    <property type="project" value="InterPro"/>
</dbReference>
<proteinExistence type="predicted"/>
<dbReference type="SMART" id="SM00422">
    <property type="entry name" value="HTH_MERR"/>
    <property type="match status" value="1"/>
</dbReference>
<feature type="domain" description="HTH merR-type" evidence="5">
    <location>
        <begin position="4"/>
        <end position="74"/>
    </location>
</feature>
<evidence type="ECO:0000313" key="6">
    <source>
        <dbReference type="EMBL" id="SDN19326.1"/>
    </source>
</evidence>
<evidence type="ECO:0000256" key="2">
    <source>
        <dbReference type="ARBA" id="ARBA00023015"/>
    </source>
</evidence>
<keyword evidence="4" id="KW-0804">Transcription</keyword>